<dbReference type="Pfam" id="PF13229">
    <property type="entry name" value="Beta_helix"/>
    <property type="match status" value="1"/>
</dbReference>
<dbReference type="InterPro" id="IPR011050">
    <property type="entry name" value="Pectin_lyase_fold/virulence"/>
</dbReference>
<proteinExistence type="predicted"/>
<evidence type="ECO:0000313" key="4">
    <source>
        <dbReference type="EMBL" id="PWE52415.1"/>
    </source>
</evidence>
<dbReference type="Proteomes" id="UP000245252">
    <property type="component" value="Unassembled WGS sequence"/>
</dbReference>
<name>A0A2U2DGG1_9HYPH</name>
<dbReference type="InterPro" id="IPR006626">
    <property type="entry name" value="PbH1"/>
</dbReference>
<evidence type="ECO:0000313" key="5">
    <source>
        <dbReference type="Proteomes" id="UP000245252"/>
    </source>
</evidence>
<feature type="region of interest" description="Disordered" evidence="1">
    <location>
        <begin position="169"/>
        <end position="200"/>
    </location>
</feature>
<keyword evidence="5" id="KW-1185">Reference proteome</keyword>
<gene>
    <name evidence="4" type="ORF">DEM27_31200</name>
</gene>
<dbReference type="AlphaFoldDB" id="A0A2U2DGG1"/>
<feature type="domain" description="Right handed beta helix" evidence="2">
    <location>
        <begin position="540"/>
        <end position="688"/>
    </location>
</feature>
<protein>
    <recommendedName>
        <fullName evidence="6">DUF4214 domain-containing protein</fullName>
    </recommendedName>
</protein>
<dbReference type="OrthoDB" id="7872830at2"/>
<dbReference type="InterPro" id="IPR025282">
    <property type="entry name" value="DUF4214"/>
</dbReference>
<feature type="domain" description="DUF4214" evidence="3">
    <location>
        <begin position="41"/>
        <end position="103"/>
    </location>
</feature>
<dbReference type="InterPro" id="IPR039448">
    <property type="entry name" value="Beta_helix"/>
</dbReference>
<reference evidence="4 5" key="1">
    <citation type="submission" date="2018-05" db="EMBL/GenBank/DDBJ databases">
        <title>The draft genome of strain NS-104.</title>
        <authorList>
            <person name="Hang P."/>
            <person name="Jiang J."/>
        </authorList>
    </citation>
    <scope>NUCLEOTIDE SEQUENCE [LARGE SCALE GENOMIC DNA]</scope>
    <source>
        <strain evidence="4 5">NS-104</strain>
    </source>
</reference>
<comment type="caution">
    <text evidence="4">The sequence shown here is derived from an EMBL/GenBank/DDBJ whole genome shotgun (WGS) entry which is preliminary data.</text>
</comment>
<organism evidence="4 5">
    <name type="scientific">Metarhizobium album</name>
    <dbReference type="NCBI Taxonomy" id="2182425"/>
    <lineage>
        <taxon>Bacteria</taxon>
        <taxon>Pseudomonadati</taxon>
        <taxon>Pseudomonadota</taxon>
        <taxon>Alphaproteobacteria</taxon>
        <taxon>Hyphomicrobiales</taxon>
        <taxon>Rhizobiaceae</taxon>
        <taxon>Metarhizobium</taxon>
    </lineage>
</organism>
<evidence type="ECO:0000256" key="1">
    <source>
        <dbReference type="SAM" id="MobiDB-lite"/>
    </source>
</evidence>
<sequence>MATIQGIYVALFGRPADPAGLAFFNEATNNGADLTAIGDLASTTEYQSRFTGMTNEQIINSIYQSLFERDGEAEGVDFYVGELEAGRLTINNIAIAILDGAKNEDLDTVNAKIAAANIFTSHLDLDIEIEAYRGDEAAEIGRGFLDAVTKDDPGTETEADAAILQLFTDQGQQPGGGSSSGGSNPDTVAPIGTVNPSSAGDHTFKAGEKITFSVDFLENVIVPATLQLSLSNGGTANYEGGSGTQHVTFSYFAPASENATDVEIQGIVVGSGEIKDTAGNVGSITPTTDLDIVIDTIAPEGAVAASGDGSFSSGETIVFTVTFAESVDAGADAKLLLTGGREAELTGGTGTNTLEFSYTVGAESASDLEVAGYSGTIEDNAGNAATIAPTTGLDIVVIPPADEVHVFNATGTLVAIYSAKANPNDNPLWHQNANPINAAVDAASANYTIVVGSGSYHTAGAPIVIDQDGLRLLGAQMDIDPRQAAHLRTQGGGEESIVNADGATGFIKIQANNVEINGFELTGATGDKADMIITDGDTSNSGAQIRFNIVHNANDDGIVIQNHEGAVVEFNRIYDTQDGVTVSEGANDTSISNNEMHNGKGDGHGGVYAYYSTNTTIEGNYIHDYVRSGIMLGERKGADNNVGDGGTITGNTIERVGHTGISVFQSDVTVSGNTVSGAKLYGISVGENGYEPVASKEVNNVDIIGNVVFDNNNSKFTGPFNVKSDSTDIFFDENQISGGAGPDNLNGTTGADIFVVRNLVDGTDTISGFARGSDKLDLRAIGFDFGAADSNNDNVIGVGDTNVSVSGGTITWLLSPDATLVLTGVAELANDDFV</sequence>
<evidence type="ECO:0000259" key="2">
    <source>
        <dbReference type="Pfam" id="PF13229"/>
    </source>
</evidence>
<dbReference type="SMART" id="SM00710">
    <property type="entry name" value="PbH1"/>
    <property type="match status" value="8"/>
</dbReference>
<dbReference type="EMBL" id="QFBC01000026">
    <property type="protein sequence ID" value="PWE52415.1"/>
    <property type="molecule type" value="Genomic_DNA"/>
</dbReference>
<accession>A0A2U2DGG1</accession>
<evidence type="ECO:0000259" key="3">
    <source>
        <dbReference type="Pfam" id="PF13946"/>
    </source>
</evidence>
<dbReference type="Gene3D" id="2.160.20.10">
    <property type="entry name" value="Single-stranded right-handed beta-helix, Pectin lyase-like"/>
    <property type="match status" value="1"/>
</dbReference>
<dbReference type="RefSeq" id="WP_109462144.1">
    <property type="nucleotide sequence ID" value="NZ_QFBC01000026.1"/>
</dbReference>
<dbReference type="SUPFAM" id="SSF51126">
    <property type="entry name" value="Pectin lyase-like"/>
    <property type="match status" value="1"/>
</dbReference>
<dbReference type="Pfam" id="PF13946">
    <property type="entry name" value="DUF4214"/>
    <property type="match status" value="1"/>
</dbReference>
<dbReference type="InterPro" id="IPR012334">
    <property type="entry name" value="Pectin_lyas_fold"/>
</dbReference>
<evidence type="ECO:0008006" key="6">
    <source>
        <dbReference type="Google" id="ProtNLM"/>
    </source>
</evidence>